<evidence type="ECO:0000256" key="1">
    <source>
        <dbReference type="SAM" id="MobiDB-lite"/>
    </source>
</evidence>
<gene>
    <name evidence="2" type="ORF">PIB30_004082</name>
</gene>
<proteinExistence type="predicted"/>
<reference evidence="2 3" key="1">
    <citation type="journal article" date="2023" name="Plants (Basel)">
        <title>Bridging the Gap: Combining Genomics and Transcriptomics Approaches to Understand Stylosanthes scabra, an Orphan Legume from the Brazilian Caatinga.</title>
        <authorList>
            <person name="Ferreira-Neto J.R.C."/>
            <person name="da Silva M.D."/>
            <person name="Binneck E."/>
            <person name="de Melo N.F."/>
            <person name="da Silva R.H."/>
            <person name="de Melo A.L.T.M."/>
            <person name="Pandolfi V."/>
            <person name="Bustamante F.O."/>
            <person name="Brasileiro-Vidal A.C."/>
            <person name="Benko-Iseppon A.M."/>
        </authorList>
    </citation>
    <scope>NUCLEOTIDE SEQUENCE [LARGE SCALE GENOMIC DNA]</scope>
    <source>
        <tissue evidence="2">Leaves</tissue>
    </source>
</reference>
<feature type="compositionally biased region" description="Polar residues" evidence="1">
    <location>
        <begin position="99"/>
        <end position="111"/>
    </location>
</feature>
<organism evidence="2 3">
    <name type="scientific">Stylosanthes scabra</name>
    <dbReference type="NCBI Taxonomy" id="79078"/>
    <lineage>
        <taxon>Eukaryota</taxon>
        <taxon>Viridiplantae</taxon>
        <taxon>Streptophyta</taxon>
        <taxon>Embryophyta</taxon>
        <taxon>Tracheophyta</taxon>
        <taxon>Spermatophyta</taxon>
        <taxon>Magnoliopsida</taxon>
        <taxon>eudicotyledons</taxon>
        <taxon>Gunneridae</taxon>
        <taxon>Pentapetalae</taxon>
        <taxon>rosids</taxon>
        <taxon>fabids</taxon>
        <taxon>Fabales</taxon>
        <taxon>Fabaceae</taxon>
        <taxon>Papilionoideae</taxon>
        <taxon>50 kb inversion clade</taxon>
        <taxon>dalbergioids sensu lato</taxon>
        <taxon>Dalbergieae</taxon>
        <taxon>Pterocarpus clade</taxon>
        <taxon>Stylosanthes</taxon>
    </lineage>
</organism>
<keyword evidence="3" id="KW-1185">Reference proteome</keyword>
<feature type="region of interest" description="Disordered" evidence="1">
    <location>
        <begin position="64"/>
        <end position="141"/>
    </location>
</feature>
<accession>A0ABU6Z253</accession>
<protein>
    <submittedName>
        <fullName evidence="2">Uncharacterized protein</fullName>
    </submittedName>
</protein>
<name>A0ABU6Z253_9FABA</name>
<evidence type="ECO:0000313" key="2">
    <source>
        <dbReference type="EMBL" id="MED6216051.1"/>
    </source>
</evidence>
<sequence>MHSISCHPDEIPVDATQRQTAPHPRRSHVSDVPDRRRLGRQMIVGTRTTMRDCQWVEEMMADDAEAAAPARCPRRMLEGSRRGRSRSNGRGRGEGGDTAPSQKTQGGASTSHVHEADTSTQAVVPGTPQTRRGVSTPTFGSPSQAFPKGLIAWSSKICWSRYYYLEMDTDLSLTVPSSMWI</sequence>
<dbReference type="EMBL" id="JASCZI010271868">
    <property type="protein sequence ID" value="MED6216051.1"/>
    <property type="molecule type" value="Genomic_DNA"/>
</dbReference>
<feature type="compositionally biased region" description="Polar residues" evidence="1">
    <location>
        <begin position="118"/>
        <end position="141"/>
    </location>
</feature>
<feature type="region of interest" description="Disordered" evidence="1">
    <location>
        <begin position="1"/>
        <end position="43"/>
    </location>
</feature>
<evidence type="ECO:0000313" key="3">
    <source>
        <dbReference type="Proteomes" id="UP001341840"/>
    </source>
</evidence>
<comment type="caution">
    <text evidence="2">The sequence shown here is derived from an EMBL/GenBank/DDBJ whole genome shotgun (WGS) entry which is preliminary data.</text>
</comment>
<dbReference type="Proteomes" id="UP001341840">
    <property type="component" value="Unassembled WGS sequence"/>
</dbReference>